<name>A0A1Y1I8V2_KLENI</name>
<evidence type="ECO:0000313" key="2">
    <source>
        <dbReference type="EMBL" id="GAQ85137.1"/>
    </source>
</evidence>
<reference evidence="2 3" key="1">
    <citation type="journal article" date="2014" name="Nat. Commun.">
        <title>Klebsormidium flaccidum genome reveals primary factors for plant terrestrial adaptation.</title>
        <authorList>
            <person name="Hori K."/>
            <person name="Maruyama F."/>
            <person name="Fujisawa T."/>
            <person name="Togashi T."/>
            <person name="Yamamoto N."/>
            <person name="Seo M."/>
            <person name="Sato S."/>
            <person name="Yamada T."/>
            <person name="Mori H."/>
            <person name="Tajima N."/>
            <person name="Moriyama T."/>
            <person name="Ikeuchi M."/>
            <person name="Watanabe M."/>
            <person name="Wada H."/>
            <person name="Kobayashi K."/>
            <person name="Saito M."/>
            <person name="Masuda T."/>
            <person name="Sasaki-Sekimoto Y."/>
            <person name="Mashiguchi K."/>
            <person name="Awai K."/>
            <person name="Shimojima M."/>
            <person name="Masuda S."/>
            <person name="Iwai M."/>
            <person name="Nobusawa T."/>
            <person name="Narise T."/>
            <person name="Kondo S."/>
            <person name="Saito H."/>
            <person name="Sato R."/>
            <person name="Murakawa M."/>
            <person name="Ihara Y."/>
            <person name="Oshima-Yamada Y."/>
            <person name="Ohtaka K."/>
            <person name="Satoh M."/>
            <person name="Sonobe K."/>
            <person name="Ishii M."/>
            <person name="Ohtani R."/>
            <person name="Kanamori-Sato M."/>
            <person name="Honoki R."/>
            <person name="Miyazaki D."/>
            <person name="Mochizuki H."/>
            <person name="Umetsu J."/>
            <person name="Higashi K."/>
            <person name="Shibata D."/>
            <person name="Kamiya Y."/>
            <person name="Sato N."/>
            <person name="Nakamura Y."/>
            <person name="Tabata S."/>
            <person name="Ida S."/>
            <person name="Kurokawa K."/>
            <person name="Ohta H."/>
        </authorList>
    </citation>
    <scope>NUCLEOTIDE SEQUENCE [LARGE SCALE GENOMIC DNA]</scope>
    <source>
        <strain evidence="2 3">NIES-2285</strain>
    </source>
</reference>
<feature type="compositionally biased region" description="Gly residues" evidence="1">
    <location>
        <begin position="133"/>
        <end position="144"/>
    </location>
</feature>
<dbReference type="AlphaFoldDB" id="A0A1Y1I8V2"/>
<gene>
    <name evidence="2" type="ORF">KFL_002210010</name>
</gene>
<sequence length="250" mass="27223">MRSMGSINPNPNQGLSEGLVRSMGALTPNQGLARTNSGPFDFQGDPLRAPLSRRTSSTPTGFLGREDGPGPQSGGNSAAPPSLFTQYREQGPWLSPEDQKEMFRHEQSKMYEDRVVLERALRAQQLGRQLSGGFDGGPNEGRGGMDPEMAGRFAQAGHFRPELAGGYNQNPLDYARFPSVQQQQQQRQHAQQAQSQQHPSARPQFSEAAPGPPTPPASETVSPSPEDFQEYSPFGGQPSLFKENSGKSIW</sequence>
<feature type="region of interest" description="Disordered" evidence="1">
    <location>
        <begin position="126"/>
        <end position="250"/>
    </location>
</feature>
<feature type="compositionally biased region" description="Basic and acidic residues" evidence="1">
    <location>
        <begin position="97"/>
        <end position="106"/>
    </location>
</feature>
<protein>
    <submittedName>
        <fullName evidence="2">Uncharacterized protein</fullName>
    </submittedName>
</protein>
<proteinExistence type="predicted"/>
<feature type="compositionally biased region" description="Polar residues" evidence="1">
    <location>
        <begin position="27"/>
        <end position="38"/>
    </location>
</feature>
<dbReference type="Proteomes" id="UP000054558">
    <property type="component" value="Unassembled WGS sequence"/>
</dbReference>
<evidence type="ECO:0000256" key="1">
    <source>
        <dbReference type="SAM" id="MobiDB-lite"/>
    </source>
</evidence>
<feature type="compositionally biased region" description="Polar residues" evidence="1">
    <location>
        <begin position="1"/>
        <end position="15"/>
    </location>
</feature>
<accession>A0A1Y1I8V2</accession>
<evidence type="ECO:0000313" key="3">
    <source>
        <dbReference type="Proteomes" id="UP000054558"/>
    </source>
</evidence>
<dbReference type="EMBL" id="DF237170">
    <property type="protein sequence ID" value="GAQ85137.1"/>
    <property type="molecule type" value="Genomic_DNA"/>
</dbReference>
<feature type="compositionally biased region" description="Low complexity" evidence="1">
    <location>
        <begin position="181"/>
        <end position="204"/>
    </location>
</feature>
<keyword evidence="3" id="KW-1185">Reference proteome</keyword>
<feature type="region of interest" description="Disordered" evidence="1">
    <location>
        <begin position="1"/>
        <end position="106"/>
    </location>
</feature>
<organism evidence="2 3">
    <name type="scientific">Klebsormidium nitens</name>
    <name type="common">Green alga</name>
    <name type="synonym">Ulothrix nitens</name>
    <dbReference type="NCBI Taxonomy" id="105231"/>
    <lineage>
        <taxon>Eukaryota</taxon>
        <taxon>Viridiplantae</taxon>
        <taxon>Streptophyta</taxon>
        <taxon>Klebsormidiophyceae</taxon>
        <taxon>Klebsormidiales</taxon>
        <taxon>Klebsormidiaceae</taxon>
        <taxon>Klebsormidium</taxon>
    </lineage>
</organism>